<evidence type="ECO:0000313" key="3">
    <source>
        <dbReference type="EMBL" id="GME73393.1"/>
    </source>
</evidence>
<organism evidence="3 4">
    <name type="scientific">Candida boidinii</name>
    <name type="common">Yeast</name>
    <dbReference type="NCBI Taxonomy" id="5477"/>
    <lineage>
        <taxon>Eukaryota</taxon>
        <taxon>Fungi</taxon>
        <taxon>Dikarya</taxon>
        <taxon>Ascomycota</taxon>
        <taxon>Saccharomycotina</taxon>
        <taxon>Pichiomycetes</taxon>
        <taxon>Pichiales</taxon>
        <taxon>Pichiaceae</taxon>
        <taxon>Ogataea</taxon>
        <taxon>Ogataea/Candida clade</taxon>
    </lineage>
</organism>
<protein>
    <submittedName>
        <fullName evidence="3">Unnamed protein product</fullName>
    </submittedName>
</protein>
<accession>A0A9W6WHK7</accession>
<reference evidence="3" key="1">
    <citation type="submission" date="2023-04" db="EMBL/GenBank/DDBJ databases">
        <title>Candida boidinii NBRC 10035.</title>
        <authorList>
            <person name="Ichikawa N."/>
            <person name="Sato H."/>
            <person name="Tonouchi N."/>
        </authorList>
    </citation>
    <scope>NUCLEOTIDE SEQUENCE</scope>
    <source>
        <strain evidence="3">NBRC 10035</strain>
    </source>
</reference>
<evidence type="ECO:0000256" key="2">
    <source>
        <dbReference type="SAM" id="MobiDB-lite"/>
    </source>
</evidence>
<feature type="compositionally biased region" description="Polar residues" evidence="2">
    <location>
        <begin position="1"/>
        <end position="10"/>
    </location>
</feature>
<proteinExistence type="predicted"/>
<feature type="region of interest" description="Disordered" evidence="2">
    <location>
        <begin position="1"/>
        <end position="25"/>
    </location>
</feature>
<dbReference type="EMBL" id="BSXN01001516">
    <property type="protein sequence ID" value="GME73393.1"/>
    <property type="molecule type" value="Genomic_DNA"/>
</dbReference>
<evidence type="ECO:0000256" key="1">
    <source>
        <dbReference type="SAM" id="Coils"/>
    </source>
</evidence>
<feature type="coiled-coil region" evidence="1">
    <location>
        <begin position="78"/>
        <end position="105"/>
    </location>
</feature>
<dbReference type="Proteomes" id="UP001165120">
    <property type="component" value="Unassembled WGS sequence"/>
</dbReference>
<gene>
    <name evidence="3" type="ORF">Cboi02_000402200</name>
</gene>
<keyword evidence="1" id="KW-0175">Coiled coil</keyword>
<sequence length="125" mass="14306">MAIDNQSVNAESDFDIKSSPEQETKEDLMITDILEDSNEEGEGVSEMDYASEVLSDRNTKEELTNDTNEELTTTYKIIRENEREINESEDTIEKLNVDNEIEKDLEYQSEEKSNLDSVDTNASLQ</sequence>
<feature type="compositionally biased region" description="Basic and acidic residues" evidence="2">
    <location>
        <begin position="14"/>
        <end position="25"/>
    </location>
</feature>
<dbReference type="AlphaFoldDB" id="A0A9W6WHK7"/>
<comment type="caution">
    <text evidence="3">The sequence shown here is derived from an EMBL/GenBank/DDBJ whole genome shotgun (WGS) entry which is preliminary data.</text>
</comment>
<keyword evidence="4" id="KW-1185">Reference proteome</keyword>
<evidence type="ECO:0000313" key="4">
    <source>
        <dbReference type="Proteomes" id="UP001165120"/>
    </source>
</evidence>
<name>A0A9W6WHK7_CANBO</name>